<proteinExistence type="inferred from homology"/>
<protein>
    <recommendedName>
        <fullName evidence="2">Coiled-coil domain-containing protein 43</fullName>
    </recommendedName>
</protein>
<feature type="compositionally biased region" description="Polar residues" evidence="4">
    <location>
        <begin position="125"/>
        <end position="134"/>
    </location>
</feature>
<accession>A0AAN8IXQ5</accession>
<feature type="region of interest" description="Disordered" evidence="4">
    <location>
        <begin position="120"/>
        <end position="223"/>
    </location>
</feature>
<dbReference type="InterPro" id="IPR037666">
    <property type="entry name" value="CCDC43"/>
</dbReference>
<evidence type="ECO:0000256" key="2">
    <source>
        <dbReference type="ARBA" id="ARBA00016648"/>
    </source>
</evidence>
<sequence length="223" mass="25445">MAASMDAYEKWLCDKLLELNPDTDTEVFVTYIIGILESESDEEEQKESLAEFLTSLIETGCEEASSDIFKKWTEMQKHKENEASNTIKIDTAEKLAEIFEKQKLEVSKVKTKTAAQKATKEAILNQYSMVPSGSETDDSDEEIAPAPTKGGKHITNVDDFLDTFKNTNSEDVAAKERLKRDVAKLEADKKKEKDKQDRDNQKTKQAERKEAEKKRTQKGERRR</sequence>
<dbReference type="EMBL" id="JAZGQO010000018">
    <property type="protein sequence ID" value="KAK6167597.1"/>
    <property type="molecule type" value="Genomic_DNA"/>
</dbReference>
<dbReference type="AlphaFoldDB" id="A0AAN8IXQ5"/>
<keyword evidence="7" id="KW-1185">Reference proteome</keyword>
<dbReference type="InterPro" id="IPR058771">
    <property type="entry name" value="PWI_CCDC43"/>
</dbReference>
<feature type="domain" description="CCDC43 PWI-like" evidence="5">
    <location>
        <begin position="3"/>
        <end position="77"/>
    </location>
</feature>
<comment type="similarity">
    <text evidence="1">Belongs to the CCDC43 family.</text>
</comment>
<keyword evidence="3" id="KW-0175">Coiled coil</keyword>
<organism evidence="6 7">
    <name type="scientific">Patella caerulea</name>
    <name type="common">Rayed Mediterranean limpet</name>
    <dbReference type="NCBI Taxonomy" id="87958"/>
    <lineage>
        <taxon>Eukaryota</taxon>
        <taxon>Metazoa</taxon>
        <taxon>Spiralia</taxon>
        <taxon>Lophotrochozoa</taxon>
        <taxon>Mollusca</taxon>
        <taxon>Gastropoda</taxon>
        <taxon>Patellogastropoda</taxon>
        <taxon>Patelloidea</taxon>
        <taxon>Patellidae</taxon>
        <taxon>Patella</taxon>
    </lineage>
</organism>
<dbReference type="Proteomes" id="UP001347796">
    <property type="component" value="Unassembled WGS sequence"/>
</dbReference>
<dbReference type="Pfam" id="PF26091">
    <property type="entry name" value="PWI_CCDC43"/>
    <property type="match status" value="1"/>
</dbReference>
<dbReference type="PANTHER" id="PTHR31684:SF2">
    <property type="entry name" value="COILED-COIL DOMAIN-CONTAINING PROTEIN 43"/>
    <property type="match status" value="1"/>
</dbReference>
<feature type="compositionally biased region" description="Basic and acidic residues" evidence="4">
    <location>
        <begin position="172"/>
        <end position="223"/>
    </location>
</feature>
<evidence type="ECO:0000256" key="4">
    <source>
        <dbReference type="SAM" id="MobiDB-lite"/>
    </source>
</evidence>
<evidence type="ECO:0000256" key="1">
    <source>
        <dbReference type="ARBA" id="ARBA00005305"/>
    </source>
</evidence>
<evidence type="ECO:0000313" key="6">
    <source>
        <dbReference type="EMBL" id="KAK6167597.1"/>
    </source>
</evidence>
<name>A0AAN8IXQ5_PATCE</name>
<evidence type="ECO:0000259" key="5">
    <source>
        <dbReference type="Pfam" id="PF26091"/>
    </source>
</evidence>
<comment type="caution">
    <text evidence="6">The sequence shown here is derived from an EMBL/GenBank/DDBJ whole genome shotgun (WGS) entry which is preliminary data.</text>
</comment>
<evidence type="ECO:0000256" key="3">
    <source>
        <dbReference type="ARBA" id="ARBA00023054"/>
    </source>
</evidence>
<reference evidence="6 7" key="1">
    <citation type="submission" date="2024-01" db="EMBL/GenBank/DDBJ databases">
        <title>The genome of the rayed Mediterranean limpet Patella caerulea (Linnaeus, 1758).</title>
        <authorList>
            <person name="Anh-Thu Weber A."/>
            <person name="Halstead-Nussloch G."/>
        </authorList>
    </citation>
    <scope>NUCLEOTIDE SEQUENCE [LARGE SCALE GENOMIC DNA]</scope>
    <source>
        <strain evidence="6">AATW-2023a</strain>
        <tissue evidence="6">Whole specimen</tissue>
    </source>
</reference>
<gene>
    <name evidence="6" type="ORF">SNE40_021586</name>
</gene>
<dbReference type="PANTHER" id="PTHR31684">
    <property type="entry name" value="COILED-COIL DOMAIN-CONTAINING PROTEIN 43"/>
    <property type="match status" value="1"/>
</dbReference>
<evidence type="ECO:0000313" key="7">
    <source>
        <dbReference type="Proteomes" id="UP001347796"/>
    </source>
</evidence>